<evidence type="ECO:0008006" key="3">
    <source>
        <dbReference type="Google" id="ProtNLM"/>
    </source>
</evidence>
<evidence type="ECO:0000313" key="1">
    <source>
        <dbReference type="EMBL" id="KIQ56683.1"/>
    </source>
</evidence>
<dbReference type="Gene3D" id="1.50.10.20">
    <property type="match status" value="1"/>
</dbReference>
<feature type="non-terminal residue" evidence="1">
    <location>
        <position position="1"/>
    </location>
</feature>
<dbReference type="EMBL" id="JXNZ01000348">
    <property type="protein sequence ID" value="KIQ56683.1"/>
    <property type="molecule type" value="Genomic_DNA"/>
</dbReference>
<organism evidence="1 2">
    <name type="scientific">Pseudomonas fluorescens</name>
    <dbReference type="NCBI Taxonomy" id="294"/>
    <lineage>
        <taxon>Bacteria</taxon>
        <taxon>Pseudomonadati</taxon>
        <taxon>Pseudomonadota</taxon>
        <taxon>Gammaproteobacteria</taxon>
        <taxon>Pseudomonadales</taxon>
        <taxon>Pseudomonadaceae</taxon>
        <taxon>Pseudomonas</taxon>
    </lineage>
</organism>
<dbReference type="InterPro" id="IPR047565">
    <property type="entry name" value="Alpha-macroglob_thiol-ester_cl"/>
</dbReference>
<evidence type="ECO:0000313" key="2">
    <source>
        <dbReference type="Proteomes" id="UP000032101"/>
    </source>
</evidence>
<dbReference type="AlphaFoldDB" id="A0A0D0PDA2"/>
<name>A0A0D0PDA2_PSEFL</name>
<dbReference type="SUPFAM" id="SSF48239">
    <property type="entry name" value="Terpenoid cyclases/Protein prenyltransferases"/>
    <property type="match status" value="1"/>
</dbReference>
<protein>
    <recommendedName>
        <fullName evidence="3">Alpha-2-macroglobulin family protein</fullName>
    </recommendedName>
</protein>
<dbReference type="Proteomes" id="UP000032101">
    <property type="component" value="Unassembled WGS sequence"/>
</dbReference>
<proteinExistence type="predicted"/>
<dbReference type="InterPro" id="IPR008930">
    <property type="entry name" value="Terpenoid_cyclase/PrenylTrfase"/>
</dbReference>
<dbReference type="PATRIC" id="fig|294.124.peg.5121"/>
<dbReference type="SMART" id="SM01419">
    <property type="entry name" value="Thiol-ester_cl"/>
    <property type="match status" value="1"/>
</dbReference>
<accession>A0A0D0PDA2</accession>
<sequence length="496" mass="54019">PLNLPADASDIRLRLDDSPQALFRSALDDLLGYPYGGVEQTASQLLPLSIAYPSLASSPQTRDRLRLIMQNSRLRLVQMAGPSASFTWWGQDGEPDAFLTAYAYYADWYASKALDISLPPEHWQRVLEVYAKQAGDTPLLQRALILSFAKQMQLPVNTLLSGLMDDLAKARGAGADSVMDGGEDSLVMNAPDSALGLASARVLAASLARQLKMPLPEAFNRQVDAAQQQLAVSSAPFAEALVLSLQAFDPARAKALLERVLPQQSTLERALVLSWLQRSIEQAAPAVTLTPGDGWKARQSATGETYWQWQGAQVPTSLALNGAQERPLQAALSFQSQQPPVASMAVSITRRLSRLVPGDEAFTFKLEPVGNKPLSSDSLYLDEVIINSKAPTPLRYGMLEVPLPPGADVERTTWGIQLVGKADSEPTALEKARFEPGQMAYAVPVDALSGELRLRHLVRFSQKGQFNLPPVRFTQVYAPQNQAREQKPALGQVTVN</sequence>
<comment type="caution">
    <text evidence="1">The sequence shown here is derived from an EMBL/GenBank/DDBJ whole genome shotgun (WGS) entry which is preliminary data.</text>
</comment>
<gene>
    <name evidence="1" type="ORF">RL74_24745</name>
</gene>
<reference evidence="1 2" key="1">
    <citation type="submission" date="2015-01" db="EMBL/GenBank/DDBJ databases">
        <title>Draft Genome Sequence of the Biocontrol and Plant Growth-Promoting Rhizobacteria (PGPR) Pseudomonas fluorescens UM270.</title>
        <authorList>
            <person name="Hernandez-Salmeron J.E."/>
            <person name="Santoyo G."/>
            <person name="Moreno-Hagelsieb G."/>
            <person name="Hernandez-Leon R."/>
        </authorList>
    </citation>
    <scope>NUCLEOTIDE SEQUENCE [LARGE SCALE GENOMIC DNA]</scope>
    <source>
        <strain evidence="1 2">UM270</strain>
    </source>
</reference>